<organism evidence="3 4">
    <name type="scientific">Candidatus Borkfalkia avicola</name>
    <dbReference type="NCBI Taxonomy" id="2838503"/>
    <lineage>
        <taxon>Bacteria</taxon>
        <taxon>Bacillati</taxon>
        <taxon>Bacillota</taxon>
        <taxon>Clostridia</taxon>
        <taxon>Christensenellales</taxon>
        <taxon>Christensenellaceae</taxon>
        <taxon>Candidatus Borkfalkia</taxon>
    </lineage>
</organism>
<reference evidence="3" key="1">
    <citation type="journal article" date="2021" name="PeerJ">
        <title>Extensive microbial diversity within the chicken gut microbiome revealed by metagenomics and culture.</title>
        <authorList>
            <person name="Gilroy R."/>
            <person name="Ravi A."/>
            <person name="Getino M."/>
            <person name="Pursley I."/>
            <person name="Horton D.L."/>
            <person name="Alikhan N.F."/>
            <person name="Baker D."/>
            <person name="Gharbi K."/>
            <person name="Hall N."/>
            <person name="Watson M."/>
            <person name="Adriaenssens E.M."/>
            <person name="Foster-Nyarko E."/>
            <person name="Jarju S."/>
            <person name="Secka A."/>
            <person name="Antonio M."/>
            <person name="Oren A."/>
            <person name="Chaudhuri R.R."/>
            <person name="La Ragione R."/>
            <person name="Hildebrand F."/>
            <person name="Pallen M.J."/>
        </authorList>
    </citation>
    <scope>NUCLEOTIDE SEQUENCE</scope>
    <source>
        <strain evidence="3">CHK192-19661</strain>
    </source>
</reference>
<keyword evidence="2" id="KW-0732">Signal</keyword>
<gene>
    <name evidence="3" type="ORF">H9726_06035</name>
</gene>
<evidence type="ECO:0000256" key="2">
    <source>
        <dbReference type="SAM" id="SignalP"/>
    </source>
</evidence>
<evidence type="ECO:0008006" key="5">
    <source>
        <dbReference type="Google" id="ProtNLM"/>
    </source>
</evidence>
<reference evidence="3" key="2">
    <citation type="submission" date="2021-04" db="EMBL/GenBank/DDBJ databases">
        <authorList>
            <person name="Gilroy R."/>
        </authorList>
    </citation>
    <scope>NUCLEOTIDE SEQUENCE</scope>
    <source>
        <strain evidence="3">CHK192-19661</strain>
    </source>
</reference>
<dbReference type="AlphaFoldDB" id="A0A9D2D7M4"/>
<evidence type="ECO:0000313" key="4">
    <source>
        <dbReference type="Proteomes" id="UP000824025"/>
    </source>
</evidence>
<evidence type="ECO:0000256" key="1">
    <source>
        <dbReference type="SAM" id="MobiDB-lite"/>
    </source>
</evidence>
<protein>
    <recommendedName>
        <fullName evidence="5">InlB B-repeat-containing protein</fullName>
    </recommendedName>
</protein>
<feature type="signal peptide" evidence="2">
    <location>
        <begin position="1"/>
        <end position="24"/>
    </location>
</feature>
<feature type="region of interest" description="Disordered" evidence="1">
    <location>
        <begin position="74"/>
        <end position="97"/>
    </location>
</feature>
<comment type="caution">
    <text evidence="3">The sequence shown here is derived from an EMBL/GenBank/DDBJ whole genome shotgun (WGS) entry which is preliminary data.</text>
</comment>
<accession>A0A9D2D7M4</accession>
<dbReference type="EMBL" id="DXCF01000031">
    <property type="protein sequence ID" value="HIZ10028.1"/>
    <property type="molecule type" value="Genomic_DNA"/>
</dbReference>
<sequence>MVKKLKVLLLVLGACALCSGIAACATMTPPEEYEAQGYTVTVSYDPNGGSFMGRDGVTIVDMFNPSRYQADADGDVSIKLTEPTDPDRPSGSSEPITLTRTGYFLAGWYRTRNIVTDAEGNPVDENGAVLEETEDGNYVYVGTETTGYPAYTYAGQWDFEEDRLVYDGTEESRTLTLYACWVPYFEFGYYYEENGEWVLYDTTDFDYKTTNAEGSSSFDRDTVWLPQWDDGAMNYGHSYADNSMFEFPARDGYTFDAAYADAERGQQITGSFEHQGYVDYETGTAVNRVQNIYVDFLEGTRYRIETAEQLAAHGDADGWYEILADLDFGADTDSPVTWPAALSSNVFTGRFYSSEGNAFTVSNVLVTHSSRTALQGGLFGAVGAGALIENISFENVTFDLSYAGQRLRDTQFGLFAGNIEEEAQVSGVTLSGGEMRIGAVTLGSGYSINLLANGDTSGITAEDAIGLEIYGTYLYTDSSAGISWYDFSVAFVEDEDGEPLRPDVTVNENGDLSITFLTASSVLTNTESYVINYQEASND</sequence>
<dbReference type="Proteomes" id="UP000824025">
    <property type="component" value="Unassembled WGS sequence"/>
</dbReference>
<evidence type="ECO:0000313" key="3">
    <source>
        <dbReference type="EMBL" id="HIZ10028.1"/>
    </source>
</evidence>
<dbReference type="PROSITE" id="PS51257">
    <property type="entry name" value="PROKAR_LIPOPROTEIN"/>
    <property type="match status" value="1"/>
</dbReference>
<name>A0A9D2D7M4_9FIRM</name>
<feature type="chain" id="PRO_5039018917" description="InlB B-repeat-containing protein" evidence="2">
    <location>
        <begin position="25"/>
        <end position="539"/>
    </location>
</feature>
<proteinExistence type="predicted"/>